<evidence type="ECO:0000313" key="3">
    <source>
        <dbReference type="Proteomes" id="UP000580839"/>
    </source>
</evidence>
<evidence type="ECO:0000259" key="1">
    <source>
        <dbReference type="PROSITE" id="PS50042"/>
    </source>
</evidence>
<evidence type="ECO:0000313" key="2">
    <source>
        <dbReference type="EMBL" id="NOT33391.1"/>
    </source>
</evidence>
<dbReference type="InterPro" id="IPR014710">
    <property type="entry name" value="RmlC-like_jellyroll"/>
</dbReference>
<dbReference type="SUPFAM" id="SSF51206">
    <property type="entry name" value="cAMP-binding domain-like"/>
    <property type="match status" value="1"/>
</dbReference>
<dbReference type="Proteomes" id="UP000580839">
    <property type="component" value="Unassembled WGS sequence"/>
</dbReference>
<dbReference type="SMART" id="SM00100">
    <property type="entry name" value="cNMP"/>
    <property type="match status" value="1"/>
</dbReference>
<protein>
    <submittedName>
        <fullName evidence="2">Cyclic nucleotide-binding domain-containing protein</fullName>
    </submittedName>
</protein>
<dbReference type="PROSITE" id="PS50042">
    <property type="entry name" value="CNMP_BINDING_3"/>
    <property type="match status" value="1"/>
</dbReference>
<dbReference type="Gene3D" id="2.60.120.10">
    <property type="entry name" value="Jelly Rolls"/>
    <property type="match status" value="1"/>
</dbReference>
<proteinExistence type="predicted"/>
<sequence length="178" mass="18904">MEALMTLVEKTMFLKSVALLSGVPTEPLAQIASRAREIHVDPGEALFREGEPNRGVFLVVVGRVVISQGSALHGIRSTGDGIGELALAESEPHKVTAVAMDHVHVVNIPTTDLFEIMLDFPEVGVSLARFLAGRVFEVGQRIGELEGQVAHLNAVIRAAGLTIPDPSTVLGGEPATKR</sequence>
<comment type="caution">
    <text evidence="2">The sequence shown here is derived from an EMBL/GenBank/DDBJ whole genome shotgun (WGS) entry which is preliminary data.</text>
</comment>
<dbReference type="InterPro" id="IPR018490">
    <property type="entry name" value="cNMP-bd_dom_sf"/>
</dbReference>
<accession>A0A849SG02</accession>
<dbReference type="PANTHER" id="PTHR24567">
    <property type="entry name" value="CRP FAMILY TRANSCRIPTIONAL REGULATORY PROTEIN"/>
    <property type="match status" value="1"/>
</dbReference>
<organism evidence="2 3">
    <name type="scientific">Eiseniibacteriota bacterium</name>
    <dbReference type="NCBI Taxonomy" id="2212470"/>
    <lineage>
        <taxon>Bacteria</taxon>
        <taxon>Candidatus Eiseniibacteriota</taxon>
    </lineage>
</organism>
<dbReference type="GO" id="GO:0003700">
    <property type="term" value="F:DNA-binding transcription factor activity"/>
    <property type="evidence" value="ECO:0007669"/>
    <property type="project" value="TreeGrafter"/>
</dbReference>
<gene>
    <name evidence="2" type="ORF">HOP12_04385</name>
</gene>
<dbReference type="CDD" id="cd00038">
    <property type="entry name" value="CAP_ED"/>
    <property type="match status" value="1"/>
</dbReference>
<dbReference type="GO" id="GO:0005829">
    <property type="term" value="C:cytosol"/>
    <property type="evidence" value="ECO:0007669"/>
    <property type="project" value="TreeGrafter"/>
</dbReference>
<feature type="domain" description="Cyclic nucleotide-binding" evidence="1">
    <location>
        <begin position="19"/>
        <end position="117"/>
    </location>
</feature>
<dbReference type="InterPro" id="IPR050397">
    <property type="entry name" value="Env_Response_Regulators"/>
</dbReference>
<name>A0A849SG02_UNCEI</name>
<dbReference type="PANTHER" id="PTHR24567:SF74">
    <property type="entry name" value="HTH-TYPE TRANSCRIPTIONAL REGULATOR ARCR"/>
    <property type="match status" value="1"/>
</dbReference>
<dbReference type="EMBL" id="JABFRW010000045">
    <property type="protein sequence ID" value="NOT33391.1"/>
    <property type="molecule type" value="Genomic_DNA"/>
</dbReference>
<dbReference type="Pfam" id="PF00027">
    <property type="entry name" value="cNMP_binding"/>
    <property type="match status" value="1"/>
</dbReference>
<reference evidence="2 3" key="1">
    <citation type="submission" date="2020-04" db="EMBL/GenBank/DDBJ databases">
        <title>Metagenomic profiling of ammonia- and methane-oxidizing microorganisms in a Dutch drinking water treatment plant.</title>
        <authorList>
            <person name="Poghosyan L."/>
            <person name="Leucker S."/>
        </authorList>
    </citation>
    <scope>NUCLEOTIDE SEQUENCE [LARGE SCALE GENOMIC DNA]</scope>
    <source>
        <strain evidence="2">S-RSF-IL-03</strain>
    </source>
</reference>
<dbReference type="AlphaFoldDB" id="A0A849SG02"/>
<dbReference type="InterPro" id="IPR000595">
    <property type="entry name" value="cNMP-bd_dom"/>
</dbReference>